<feature type="non-terminal residue" evidence="3">
    <location>
        <position position="1"/>
    </location>
</feature>
<evidence type="ECO:0000313" key="3">
    <source>
        <dbReference type="EMBL" id="VDH93409.1"/>
    </source>
</evidence>
<dbReference type="EMBL" id="UYJE01000448">
    <property type="protein sequence ID" value="VDH93409.1"/>
    <property type="molecule type" value="Genomic_DNA"/>
</dbReference>
<keyword evidence="2" id="KW-0472">Membrane</keyword>
<dbReference type="Proteomes" id="UP000596742">
    <property type="component" value="Unassembled WGS sequence"/>
</dbReference>
<organism evidence="3 4">
    <name type="scientific">Mytilus galloprovincialis</name>
    <name type="common">Mediterranean mussel</name>
    <dbReference type="NCBI Taxonomy" id="29158"/>
    <lineage>
        <taxon>Eukaryota</taxon>
        <taxon>Metazoa</taxon>
        <taxon>Spiralia</taxon>
        <taxon>Lophotrochozoa</taxon>
        <taxon>Mollusca</taxon>
        <taxon>Bivalvia</taxon>
        <taxon>Autobranchia</taxon>
        <taxon>Pteriomorphia</taxon>
        <taxon>Mytilida</taxon>
        <taxon>Mytiloidea</taxon>
        <taxon>Mytilidae</taxon>
        <taxon>Mytilinae</taxon>
        <taxon>Mytilus</taxon>
    </lineage>
</organism>
<feature type="region of interest" description="Disordered" evidence="1">
    <location>
        <begin position="185"/>
        <end position="205"/>
    </location>
</feature>
<feature type="transmembrane region" description="Helical" evidence="2">
    <location>
        <begin position="120"/>
        <end position="144"/>
    </location>
</feature>
<sequence length="261" mass="30330">KPAFLNSSYQPKVCSLKRNCELTFYVYSSPSVDTVELKSLNEQESKTIQQFKITSEKNWVPTCWKSFHINSYKVEITTKILEEYDFATYELKIWNSYGSTSFNFSIAPVDDIQKSNQLKMYLVIFIAVSSVLFLYVVTTHIWFYRRRKQSSFDIYGANQNVSYDEIGTILSQLINIRPLSEQQQHIAADAEDRNDTSYLPPNNSRIHESIDQHVSSNDATQHNLGDTGTDPLSLQYIEMNQRHIQPLENQLAKKRYINLQI</sequence>
<comment type="caution">
    <text evidence="3">The sequence shown here is derived from an EMBL/GenBank/DDBJ whole genome shotgun (WGS) entry which is preliminary data.</text>
</comment>
<keyword evidence="2" id="KW-0812">Transmembrane</keyword>
<evidence type="ECO:0000256" key="1">
    <source>
        <dbReference type="SAM" id="MobiDB-lite"/>
    </source>
</evidence>
<accession>A0A8B6BNM3</accession>
<keyword evidence="2" id="KW-1133">Transmembrane helix</keyword>
<evidence type="ECO:0000313" key="4">
    <source>
        <dbReference type="Proteomes" id="UP000596742"/>
    </source>
</evidence>
<evidence type="ECO:0000256" key="2">
    <source>
        <dbReference type="SAM" id="Phobius"/>
    </source>
</evidence>
<gene>
    <name evidence="3" type="ORF">MGAL_10B077838</name>
</gene>
<dbReference type="AlphaFoldDB" id="A0A8B6BNM3"/>
<protein>
    <submittedName>
        <fullName evidence="3">Uncharacterized protein</fullName>
    </submittedName>
</protein>
<keyword evidence="4" id="KW-1185">Reference proteome</keyword>
<reference evidence="3" key="1">
    <citation type="submission" date="2018-11" db="EMBL/GenBank/DDBJ databases">
        <authorList>
            <person name="Alioto T."/>
            <person name="Alioto T."/>
        </authorList>
    </citation>
    <scope>NUCLEOTIDE SEQUENCE</scope>
</reference>
<name>A0A8B6BNM3_MYTGA</name>
<proteinExistence type="predicted"/>